<gene>
    <name evidence="1" type="ORF">Hyperionvirus19_9</name>
</gene>
<protein>
    <submittedName>
        <fullName evidence="1">Uncharacterized protein</fullName>
    </submittedName>
</protein>
<accession>A0A3G5AAC9</accession>
<reference evidence="1" key="1">
    <citation type="submission" date="2018-10" db="EMBL/GenBank/DDBJ databases">
        <title>Hidden diversity of soil giant viruses.</title>
        <authorList>
            <person name="Schulz F."/>
            <person name="Alteio L."/>
            <person name="Goudeau D."/>
            <person name="Ryan E.M."/>
            <person name="Malmstrom R.R."/>
            <person name="Blanchard J."/>
            <person name="Woyke T."/>
        </authorList>
    </citation>
    <scope>NUCLEOTIDE SEQUENCE</scope>
    <source>
        <strain evidence="1">HYV1</strain>
    </source>
</reference>
<sequence>MGAGYGEGIIFFTVGEVVCQFGVGEYFFAMGAGFLSGGAEIFLMGGEMEIETVFFASGAWYDGAGIVAIVLEMVEYMFIFYGEGAEYADIG</sequence>
<organism evidence="1">
    <name type="scientific">Hyperionvirus sp</name>
    <dbReference type="NCBI Taxonomy" id="2487770"/>
    <lineage>
        <taxon>Viruses</taxon>
        <taxon>Varidnaviria</taxon>
        <taxon>Bamfordvirae</taxon>
        <taxon>Nucleocytoviricota</taxon>
        <taxon>Megaviricetes</taxon>
        <taxon>Imitervirales</taxon>
        <taxon>Mimiviridae</taxon>
        <taxon>Klosneuvirinae</taxon>
    </lineage>
</organism>
<proteinExistence type="predicted"/>
<dbReference type="EMBL" id="MK072401">
    <property type="protein sequence ID" value="AYV84185.1"/>
    <property type="molecule type" value="Genomic_DNA"/>
</dbReference>
<name>A0A3G5AAC9_9VIRU</name>
<evidence type="ECO:0000313" key="1">
    <source>
        <dbReference type="EMBL" id="AYV84185.1"/>
    </source>
</evidence>